<feature type="transmembrane region" description="Helical" evidence="1">
    <location>
        <begin position="20"/>
        <end position="37"/>
    </location>
</feature>
<dbReference type="PROSITE" id="PS50924">
    <property type="entry name" value="MHYT"/>
    <property type="match status" value="1"/>
</dbReference>
<evidence type="ECO:0000259" key="2">
    <source>
        <dbReference type="PROSITE" id="PS50924"/>
    </source>
</evidence>
<feature type="transmembrane region" description="Helical" evidence="1">
    <location>
        <begin position="213"/>
        <end position="234"/>
    </location>
</feature>
<keyword evidence="4" id="KW-1185">Reference proteome</keyword>
<reference evidence="4" key="1">
    <citation type="journal article" date="2019" name="Int. J. Syst. Evol. Microbiol.">
        <title>The Global Catalogue of Microorganisms (GCM) 10K type strain sequencing project: providing services to taxonomists for standard genome sequencing and annotation.</title>
        <authorList>
            <consortium name="The Broad Institute Genomics Platform"/>
            <consortium name="The Broad Institute Genome Sequencing Center for Infectious Disease"/>
            <person name="Wu L."/>
            <person name="Ma J."/>
        </authorList>
    </citation>
    <scope>NUCLEOTIDE SEQUENCE [LARGE SCALE GENOMIC DNA]</scope>
    <source>
        <strain evidence="4">JCM 9377</strain>
    </source>
</reference>
<name>A0ABP6Q352_9ACTN</name>
<feature type="transmembrane region" description="Helical" evidence="1">
    <location>
        <begin position="174"/>
        <end position="193"/>
    </location>
</feature>
<feature type="transmembrane region" description="Helical" evidence="1">
    <location>
        <begin position="49"/>
        <end position="76"/>
    </location>
</feature>
<accession>A0ABP6Q352</accession>
<feature type="transmembrane region" description="Helical" evidence="1">
    <location>
        <begin position="146"/>
        <end position="167"/>
    </location>
</feature>
<dbReference type="Proteomes" id="UP001501237">
    <property type="component" value="Unassembled WGS sequence"/>
</dbReference>
<evidence type="ECO:0000256" key="1">
    <source>
        <dbReference type="PROSITE-ProRule" id="PRU00244"/>
    </source>
</evidence>
<organism evidence="3 4">
    <name type="scientific">Actinocorallia longicatena</name>
    <dbReference type="NCBI Taxonomy" id="111803"/>
    <lineage>
        <taxon>Bacteria</taxon>
        <taxon>Bacillati</taxon>
        <taxon>Actinomycetota</taxon>
        <taxon>Actinomycetes</taxon>
        <taxon>Streptosporangiales</taxon>
        <taxon>Thermomonosporaceae</taxon>
        <taxon>Actinocorallia</taxon>
    </lineage>
</organism>
<dbReference type="RefSeq" id="WP_344822674.1">
    <property type="nucleotide sequence ID" value="NZ_BAAAUV010000002.1"/>
</dbReference>
<sequence>MFLAHVPLHHTTHGALNPVVAYALSVLGCLLGLQCAARARAVTGTAAEAAWLAGAAVSIGGTGIWAMHFVAMLGFGVDGSPIAYDVPLTLASAILAIVVVGAGLALVARDRPIVIGGVLTGGGVAAMHYTGMAAMNTGATLAYDPALVAASMAIAIAASTAALWFATRLTRWRASLAASLVMAAAVTSMHYTGMAALSADGPVVPQVEGADPTLLLLPMVIAGCVITAVLLVAVGGSASPRERTAEADFVARLERQMRG</sequence>
<protein>
    <submittedName>
        <fullName evidence="3">MHYT domain-containing protein</fullName>
    </submittedName>
</protein>
<evidence type="ECO:0000313" key="4">
    <source>
        <dbReference type="Proteomes" id="UP001501237"/>
    </source>
</evidence>
<proteinExistence type="predicted"/>
<comment type="caution">
    <text evidence="3">The sequence shown here is derived from an EMBL/GenBank/DDBJ whole genome shotgun (WGS) entry which is preliminary data.</text>
</comment>
<feature type="transmembrane region" description="Helical" evidence="1">
    <location>
        <begin position="88"/>
        <end position="107"/>
    </location>
</feature>
<feature type="transmembrane region" description="Helical" evidence="1">
    <location>
        <begin position="114"/>
        <end position="134"/>
    </location>
</feature>
<dbReference type="Pfam" id="PF03707">
    <property type="entry name" value="MHYT"/>
    <property type="match status" value="3"/>
</dbReference>
<gene>
    <name evidence="3" type="ORF">GCM10010468_10320</name>
</gene>
<evidence type="ECO:0000313" key="3">
    <source>
        <dbReference type="EMBL" id="GAA3198536.1"/>
    </source>
</evidence>
<keyword evidence="1" id="KW-0812">Transmembrane</keyword>
<dbReference type="PANTHER" id="PTHR35152:SF1">
    <property type="entry name" value="DOMAIN SIGNALLING PROTEIN, PUTATIVE (AFU_ORTHOLOGUE AFUA_5G11310)-RELATED"/>
    <property type="match status" value="1"/>
</dbReference>
<keyword evidence="1" id="KW-1133">Transmembrane helix</keyword>
<dbReference type="PANTHER" id="PTHR35152">
    <property type="entry name" value="DOMAIN SIGNALLING PROTEIN, PUTATIVE (AFU_ORTHOLOGUE AFUA_5G11310)-RELATED"/>
    <property type="match status" value="1"/>
</dbReference>
<dbReference type="EMBL" id="BAAAUV010000002">
    <property type="protein sequence ID" value="GAA3198536.1"/>
    <property type="molecule type" value="Genomic_DNA"/>
</dbReference>
<feature type="domain" description="MHYT" evidence="2">
    <location>
        <begin position="13"/>
        <end position="200"/>
    </location>
</feature>
<dbReference type="InterPro" id="IPR005330">
    <property type="entry name" value="MHYT_dom"/>
</dbReference>
<keyword evidence="1" id="KW-0472">Membrane</keyword>